<evidence type="ECO:0000313" key="2">
    <source>
        <dbReference type="EMBL" id="PON72081.1"/>
    </source>
</evidence>
<evidence type="ECO:0000313" key="3">
    <source>
        <dbReference type="Proteomes" id="UP000237105"/>
    </source>
</evidence>
<evidence type="ECO:0008006" key="4">
    <source>
        <dbReference type="Google" id="ProtNLM"/>
    </source>
</evidence>
<gene>
    <name evidence="2" type="ORF">PanWU01x14_069230</name>
</gene>
<sequence>MESSIVSLLLFFSRSTVIPTPVCFCQRGEHLIQLLLQIWSCFSGDPFGVGTCAPGCHPQGCYLTLYGLLFVESSIPSFHRLLWLESVMGEIWTNRRSAFGASDPPAIEVRVGLGQVCPESVIGSALTSDSLMDNVVSRVTRMAFN</sequence>
<accession>A0A2P5DFL8</accession>
<dbReference type="AlphaFoldDB" id="A0A2P5DFL8"/>
<dbReference type="EMBL" id="JXTB01000041">
    <property type="protein sequence ID" value="PON72081.1"/>
    <property type="molecule type" value="Genomic_DNA"/>
</dbReference>
<feature type="signal peptide" evidence="1">
    <location>
        <begin position="1"/>
        <end position="19"/>
    </location>
</feature>
<dbReference type="Proteomes" id="UP000237105">
    <property type="component" value="Unassembled WGS sequence"/>
</dbReference>
<reference evidence="3" key="1">
    <citation type="submission" date="2016-06" db="EMBL/GenBank/DDBJ databases">
        <title>Parallel loss of symbiosis genes in relatives of nitrogen-fixing non-legume Parasponia.</title>
        <authorList>
            <person name="Van Velzen R."/>
            <person name="Holmer R."/>
            <person name="Bu F."/>
            <person name="Rutten L."/>
            <person name="Van Zeijl A."/>
            <person name="Liu W."/>
            <person name="Santuari L."/>
            <person name="Cao Q."/>
            <person name="Sharma T."/>
            <person name="Shen D."/>
            <person name="Roswanjaya Y."/>
            <person name="Wardhani T."/>
            <person name="Kalhor M.S."/>
            <person name="Jansen J."/>
            <person name="Van den Hoogen J."/>
            <person name="Gungor B."/>
            <person name="Hartog M."/>
            <person name="Hontelez J."/>
            <person name="Verver J."/>
            <person name="Yang W.-C."/>
            <person name="Schijlen E."/>
            <person name="Repin R."/>
            <person name="Schilthuizen M."/>
            <person name="Schranz E."/>
            <person name="Heidstra R."/>
            <person name="Miyata K."/>
            <person name="Fedorova E."/>
            <person name="Kohlen W."/>
            <person name="Bisseling T."/>
            <person name="Smit S."/>
            <person name="Geurts R."/>
        </authorList>
    </citation>
    <scope>NUCLEOTIDE SEQUENCE [LARGE SCALE GENOMIC DNA]</scope>
    <source>
        <strain evidence="3">cv. WU1-14</strain>
    </source>
</reference>
<evidence type="ECO:0000256" key="1">
    <source>
        <dbReference type="SAM" id="SignalP"/>
    </source>
</evidence>
<protein>
    <recommendedName>
        <fullName evidence="4">Secreted protein</fullName>
    </recommendedName>
</protein>
<comment type="caution">
    <text evidence="2">The sequence shown here is derived from an EMBL/GenBank/DDBJ whole genome shotgun (WGS) entry which is preliminary data.</text>
</comment>
<feature type="chain" id="PRO_5015162130" description="Secreted protein" evidence="1">
    <location>
        <begin position="20"/>
        <end position="145"/>
    </location>
</feature>
<keyword evidence="1" id="KW-0732">Signal</keyword>
<keyword evidence="3" id="KW-1185">Reference proteome</keyword>
<proteinExistence type="predicted"/>
<name>A0A2P5DFL8_PARAD</name>
<organism evidence="2 3">
    <name type="scientific">Parasponia andersonii</name>
    <name type="common">Sponia andersonii</name>
    <dbReference type="NCBI Taxonomy" id="3476"/>
    <lineage>
        <taxon>Eukaryota</taxon>
        <taxon>Viridiplantae</taxon>
        <taxon>Streptophyta</taxon>
        <taxon>Embryophyta</taxon>
        <taxon>Tracheophyta</taxon>
        <taxon>Spermatophyta</taxon>
        <taxon>Magnoliopsida</taxon>
        <taxon>eudicotyledons</taxon>
        <taxon>Gunneridae</taxon>
        <taxon>Pentapetalae</taxon>
        <taxon>rosids</taxon>
        <taxon>fabids</taxon>
        <taxon>Rosales</taxon>
        <taxon>Cannabaceae</taxon>
        <taxon>Parasponia</taxon>
    </lineage>
</organism>